<evidence type="ECO:0000313" key="1">
    <source>
        <dbReference type="EMBL" id="SVB44841.1"/>
    </source>
</evidence>
<protein>
    <submittedName>
        <fullName evidence="1">Uncharacterized protein</fullName>
    </submittedName>
</protein>
<gene>
    <name evidence="1" type="ORF">METZ01_LOCUS197695</name>
</gene>
<dbReference type="EMBL" id="UINC01042341">
    <property type="protein sequence ID" value="SVB44841.1"/>
    <property type="molecule type" value="Genomic_DNA"/>
</dbReference>
<proteinExistence type="predicted"/>
<sequence>MLTHVFRRTAKGFKHQAAPDHALGMAHTGYTADFYLRLMHAQREKAPDCSVNFATLHLNNRWAQQAGEIPSGEKRAKWARDHG</sequence>
<dbReference type="AlphaFoldDB" id="A0A382E4B9"/>
<accession>A0A382E4B9</accession>
<reference evidence="1" key="1">
    <citation type="submission" date="2018-05" db="EMBL/GenBank/DDBJ databases">
        <authorList>
            <person name="Lanie J.A."/>
            <person name="Ng W.-L."/>
            <person name="Kazmierczak K.M."/>
            <person name="Andrzejewski T.M."/>
            <person name="Davidsen T.M."/>
            <person name="Wayne K.J."/>
            <person name="Tettelin H."/>
            <person name="Glass J.I."/>
            <person name="Rusch D."/>
            <person name="Podicherti R."/>
            <person name="Tsui H.-C.T."/>
            <person name="Winkler M.E."/>
        </authorList>
    </citation>
    <scope>NUCLEOTIDE SEQUENCE</scope>
</reference>
<organism evidence="1">
    <name type="scientific">marine metagenome</name>
    <dbReference type="NCBI Taxonomy" id="408172"/>
    <lineage>
        <taxon>unclassified sequences</taxon>
        <taxon>metagenomes</taxon>
        <taxon>ecological metagenomes</taxon>
    </lineage>
</organism>
<name>A0A382E4B9_9ZZZZ</name>